<dbReference type="InterPro" id="IPR013216">
    <property type="entry name" value="Methyltransf_11"/>
</dbReference>
<dbReference type="SUPFAM" id="SSF53335">
    <property type="entry name" value="S-adenosyl-L-methionine-dependent methyltransferases"/>
    <property type="match status" value="1"/>
</dbReference>
<protein>
    <recommendedName>
        <fullName evidence="1">Methyltransferase type 11 domain-containing protein</fullName>
    </recommendedName>
</protein>
<organism evidence="2 3">
    <name type="scientific">Apophysomyces ossiformis</name>
    <dbReference type="NCBI Taxonomy" id="679940"/>
    <lineage>
        <taxon>Eukaryota</taxon>
        <taxon>Fungi</taxon>
        <taxon>Fungi incertae sedis</taxon>
        <taxon>Mucoromycota</taxon>
        <taxon>Mucoromycotina</taxon>
        <taxon>Mucoromycetes</taxon>
        <taxon>Mucorales</taxon>
        <taxon>Mucorineae</taxon>
        <taxon>Mucoraceae</taxon>
        <taxon>Apophysomyces</taxon>
    </lineage>
</organism>
<evidence type="ECO:0000313" key="3">
    <source>
        <dbReference type="Proteomes" id="UP000605846"/>
    </source>
</evidence>
<proteinExistence type="predicted"/>
<dbReference type="AlphaFoldDB" id="A0A8H7EQG7"/>
<dbReference type="InterPro" id="IPR029063">
    <property type="entry name" value="SAM-dependent_MTases_sf"/>
</dbReference>
<dbReference type="CDD" id="cd02440">
    <property type="entry name" value="AdoMet_MTases"/>
    <property type="match status" value="1"/>
</dbReference>
<reference evidence="2" key="1">
    <citation type="submission" date="2020-01" db="EMBL/GenBank/DDBJ databases">
        <title>Genome Sequencing of Three Apophysomyces-Like Fungal Strains Confirms a Novel Fungal Genus in the Mucoromycota with divergent Burkholderia-like Endosymbiotic Bacteria.</title>
        <authorList>
            <person name="Stajich J.E."/>
            <person name="Macias A.M."/>
            <person name="Carter-House D."/>
            <person name="Lovett B."/>
            <person name="Kasson L.R."/>
            <person name="Berry K."/>
            <person name="Grigoriev I."/>
            <person name="Chang Y."/>
            <person name="Spatafora J."/>
            <person name="Kasson M.T."/>
        </authorList>
    </citation>
    <scope>NUCLEOTIDE SEQUENCE</scope>
    <source>
        <strain evidence="2">NRRL A-21654</strain>
    </source>
</reference>
<feature type="domain" description="Methyltransferase type 11" evidence="1">
    <location>
        <begin position="5"/>
        <end position="56"/>
    </location>
</feature>
<sequence length="179" mass="20562">MQDHITFIHGSADELDTILGQQQFDHILSIDSAYHYNTRWKFLQSAHRHLNPDGSVGLFDLALHPQLAQKMTPINEWLLAALCSIVGIPRANLIVADEYRKHMSILGYTEVVVDCIDQERVFNGLSRAIKRQRERCDTFGIGTSFAERCFMHISYWMFHQLASHSWLVPVIVTAKKPLE</sequence>
<dbReference type="Pfam" id="PF08241">
    <property type="entry name" value="Methyltransf_11"/>
    <property type="match status" value="1"/>
</dbReference>
<dbReference type="GO" id="GO:0008757">
    <property type="term" value="F:S-adenosylmethionine-dependent methyltransferase activity"/>
    <property type="evidence" value="ECO:0007669"/>
    <property type="project" value="InterPro"/>
</dbReference>
<keyword evidence="3" id="KW-1185">Reference proteome</keyword>
<dbReference type="EMBL" id="JABAYA010000053">
    <property type="protein sequence ID" value="KAF7727586.1"/>
    <property type="molecule type" value="Genomic_DNA"/>
</dbReference>
<dbReference type="OrthoDB" id="61390at2759"/>
<dbReference type="Gene3D" id="3.40.50.150">
    <property type="entry name" value="Vaccinia Virus protein VP39"/>
    <property type="match status" value="1"/>
</dbReference>
<evidence type="ECO:0000259" key="1">
    <source>
        <dbReference type="Pfam" id="PF08241"/>
    </source>
</evidence>
<comment type="caution">
    <text evidence="2">The sequence shown here is derived from an EMBL/GenBank/DDBJ whole genome shotgun (WGS) entry which is preliminary data.</text>
</comment>
<gene>
    <name evidence="2" type="ORF">EC973_007347</name>
</gene>
<accession>A0A8H7EQG7</accession>
<name>A0A8H7EQG7_9FUNG</name>
<evidence type="ECO:0000313" key="2">
    <source>
        <dbReference type="EMBL" id="KAF7727586.1"/>
    </source>
</evidence>
<dbReference type="Proteomes" id="UP000605846">
    <property type="component" value="Unassembled WGS sequence"/>
</dbReference>